<gene>
    <name evidence="13" type="ORF">QVE165_LOCUS32331</name>
</gene>
<organism evidence="13 14">
    <name type="scientific">Adineta steineri</name>
    <dbReference type="NCBI Taxonomy" id="433720"/>
    <lineage>
        <taxon>Eukaryota</taxon>
        <taxon>Metazoa</taxon>
        <taxon>Spiralia</taxon>
        <taxon>Gnathifera</taxon>
        <taxon>Rotifera</taxon>
        <taxon>Eurotatoria</taxon>
        <taxon>Bdelloidea</taxon>
        <taxon>Adinetida</taxon>
        <taxon>Adinetidae</taxon>
        <taxon>Adineta</taxon>
    </lineage>
</organism>
<dbReference type="InterPro" id="IPR006671">
    <property type="entry name" value="Cyclin_N"/>
</dbReference>
<dbReference type="InterPro" id="IPR036915">
    <property type="entry name" value="Cyclin-like_sf"/>
</dbReference>
<dbReference type="CDD" id="cd09633">
    <property type="entry name" value="Deltex_C"/>
    <property type="match status" value="1"/>
</dbReference>
<dbReference type="SUPFAM" id="SSF47954">
    <property type="entry name" value="Cyclin-like"/>
    <property type="match status" value="2"/>
</dbReference>
<evidence type="ECO:0000256" key="5">
    <source>
        <dbReference type="ARBA" id="ARBA00022723"/>
    </source>
</evidence>
<dbReference type="GO" id="GO:0007219">
    <property type="term" value="P:Notch signaling pathway"/>
    <property type="evidence" value="ECO:0007669"/>
    <property type="project" value="InterPro"/>
</dbReference>
<dbReference type="InterPro" id="IPR013763">
    <property type="entry name" value="Cyclin-like_dom"/>
</dbReference>
<dbReference type="Pfam" id="PF18102">
    <property type="entry name" value="DTC"/>
    <property type="match status" value="1"/>
</dbReference>
<accession>A0A815F408</accession>
<dbReference type="EC" id="2.3.2.27" evidence="10"/>
<evidence type="ECO:0000256" key="10">
    <source>
        <dbReference type="RuleBase" id="RU367105"/>
    </source>
</evidence>
<dbReference type="Gene3D" id="1.10.472.10">
    <property type="entry name" value="Cyclin-like"/>
    <property type="match status" value="2"/>
</dbReference>
<evidence type="ECO:0000256" key="8">
    <source>
        <dbReference type="PROSITE-ProRule" id="PRU00175"/>
    </source>
</evidence>
<evidence type="ECO:0000256" key="2">
    <source>
        <dbReference type="ARBA" id="ARBA00004906"/>
    </source>
</evidence>
<proteinExistence type="inferred from homology"/>
<dbReference type="InterPro" id="IPR001841">
    <property type="entry name" value="Znf_RING"/>
</dbReference>
<dbReference type="SMART" id="SM00744">
    <property type="entry name" value="RINGv"/>
    <property type="match status" value="1"/>
</dbReference>
<evidence type="ECO:0000259" key="12">
    <source>
        <dbReference type="PROSITE" id="PS50089"/>
    </source>
</evidence>
<evidence type="ECO:0000256" key="9">
    <source>
        <dbReference type="RuleBase" id="RU000383"/>
    </source>
</evidence>
<dbReference type="SMART" id="SM00184">
    <property type="entry name" value="RING"/>
    <property type="match status" value="1"/>
</dbReference>
<dbReference type="Gene3D" id="3.30.390.130">
    <property type="match status" value="1"/>
</dbReference>
<evidence type="ECO:0000313" key="13">
    <source>
        <dbReference type="EMBL" id="CAF1320794.1"/>
    </source>
</evidence>
<dbReference type="OrthoDB" id="527344at2759"/>
<feature type="domain" description="RING-type" evidence="12">
    <location>
        <begin position="184"/>
        <end position="225"/>
    </location>
</feature>
<sequence length="697" mass="79507">MATISYASNQICLWCSQPLIHLQQTKICEKHIICDKCMIKNRTCQSSCPCCWYDNGTNYISTYNLCPVCCNSLKSNGNPPVCHQNHKHCPQCSPSGCYLCNFLALRSWINSAFENLPNDLQHIVMTCHNLEKMFEDVQQSNVNNSNALYNRQDSSNMDSDDNLMTTENSNLSKSNSQNTTNNNCVICMDNMDTTSVTLPLCNHSFHRDCIEQWFQSSGKQSCPTCGHLYGISKGPQPSHGQMTIKYITTPLPGFTTENYGPNEAPTIEIIYTIPSGIQGPLNPFPGQPYQGTVRRAYLPNNQEGKQVLALLQRAFNDQHVFTIGKSSTTGQDNVVTWNDIHHKTSISGGPDQFGYPDPTYLLRVRQELADKGYKLKKNKMAASYWKSSQFEQWLFDRQELMSSRLRDIASWPSNNGSSPITEDEYLKILIFYSNIIQHIGEQYKVRQQVIATGIIYLKRFYARYPLKSIDPWLLCPTCLFLAAKVEEFSTLNHQRVCNAAAATYKKYVHLLGGPNEYPYVIKHILECEFYLLEIMDCCLIVFHPYRSLDMYTREFQIDQPLFEAAWRIINDSLKTDASLVYPPYEVALACLLLAATYRDKVVLLKQYMIEAQIDVERVYEVVKLLLKYYDLMTTYDADLPNHDGKQMKELLAKIPKPKITPIGSSRPSSQPNEQQIQIAMQQQTTNGHQQSNNTGNI</sequence>
<dbReference type="InterPro" id="IPR013083">
    <property type="entry name" value="Znf_RING/FYVE/PHD"/>
</dbReference>
<dbReference type="InterPro" id="IPR011016">
    <property type="entry name" value="Znf_RING-CH"/>
</dbReference>
<keyword evidence="7 10" id="KW-0862">Zinc</keyword>
<evidence type="ECO:0000256" key="1">
    <source>
        <dbReference type="ARBA" id="ARBA00000900"/>
    </source>
</evidence>
<reference evidence="13" key="1">
    <citation type="submission" date="2021-02" db="EMBL/GenBank/DDBJ databases">
        <authorList>
            <person name="Nowell W R."/>
        </authorList>
    </citation>
    <scope>NUCLEOTIDE SEQUENCE</scope>
</reference>
<evidence type="ECO:0000256" key="11">
    <source>
        <dbReference type="SAM" id="MobiDB-lite"/>
    </source>
</evidence>
<name>A0A815F408_9BILA</name>
<dbReference type="PROSITE" id="PS50089">
    <property type="entry name" value="ZF_RING_2"/>
    <property type="match status" value="1"/>
</dbReference>
<dbReference type="GO" id="GO:0061630">
    <property type="term" value="F:ubiquitin protein ligase activity"/>
    <property type="evidence" value="ECO:0007669"/>
    <property type="project" value="UniProtKB-UniRule"/>
</dbReference>
<keyword evidence="10" id="KW-0963">Cytoplasm</keyword>
<evidence type="ECO:0000256" key="3">
    <source>
        <dbReference type="ARBA" id="ARBA00009413"/>
    </source>
</evidence>
<keyword evidence="6 8" id="KW-0863">Zinc-finger</keyword>
<dbReference type="SUPFAM" id="SSF57850">
    <property type="entry name" value="RING/U-box"/>
    <property type="match status" value="1"/>
</dbReference>
<dbReference type="UniPathway" id="UPA00143"/>
<comment type="catalytic activity">
    <reaction evidence="1 10">
        <text>S-ubiquitinyl-[E2 ubiquitin-conjugating enzyme]-L-cysteine + [acceptor protein]-L-lysine = [E2 ubiquitin-conjugating enzyme]-L-cysteine + N(6)-ubiquitinyl-[acceptor protein]-L-lysine.</text>
        <dbReference type="EC" id="2.3.2.27"/>
    </reaction>
</comment>
<dbReference type="Pfam" id="PF13639">
    <property type="entry name" value="zf-RING_2"/>
    <property type="match status" value="1"/>
</dbReference>
<protein>
    <recommendedName>
        <fullName evidence="10">E3 ubiquitin-protein ligase</fullName>
        <ecNumber evidence="10">2.3.2.27</ecNumber>
    </recommendedName>
</protein>
<dbReference type="InterPro" id="IPR039399">
    <property type="entry name" value="Deltex_C_sf"/>
</dbReference>
<dbReference type="GO" id="GO:0005737">
    <property type="term" value="C:cytoplasm"/>
    <property type="evidence" value="ECO:0007669"/>
    <property type="project" value="UniProtKB-SubCell"/>
</dbReference>
<keyword evidence="4 10" id="KW-0808">Transferase</keyword>
<comment type="subcellular location">
    <subcellularLocation>
        <location evidence="10">Cytoplasm</location>
    </subcellularLocation>
</comment>
<comment type="similarity">
    <text evidence="3 10">Belongs to the Deltex family.</text>
</comment>
<dbReference type="EMBL" id="CAJNOM010000285">
    <property type="protein sequence ID" value="CAF1320794.1"/>
    <property type="molecule type" value="Genomic_DNA"/>
</dbReference>
<dbReference type="InterPro" id="IPR039396">
    <property type="entry name" value="Deltex_C"/>
</dbReference>
<evidence type="ECO:0000256" key="4">
    <source>
        <dbReference type="ARBA" id="ARBA00022679"/>
    </source>
</evidence>
<comment type="caution">
    <text evidence="13">The sequence shown here is derived from an EMBL/GenBank/DDBJ whole genome shotgun (WGS) entry which is preliminary data.</text>
</comment>
<comment type="pathway">
    <text evidence="2 10">Protein modification; protein ubiquitination.</text>
</comment>
<keyword evidence="14" id="KW-1185">Reference proteome</keyword>
<evidence type="ECO:0000313" key="14">
    <source>
        <dbReference type="Proteomes" id="UP000663832"/>
    </source>
</evidence>
<evidence type="ECO:0000256" key="7">
    <source>
        <dbReference type="ARBA" id="ARBA00022833"/>
    </source>
</evidence>
<comment type="similarity">
    <text evidence="9">Belongs to the cyclin family.</text>
</comment>
<dbReference type="GO" id="GO:0016567">
    <property type="term" value="P:protein ubiquitination"/>
    <property type="evidence" value="ECO:0007669"/>
    <property type="project" value="UniProtKB-UniRule"/>
</dbReference>
<keyword evidence="9" id="KW-0195">Cyclin</keyword>
<dbReference type="CDD" id="cd20513">
    <property type="entry name" value="CYCLIN_CCNC_rpt1"/>
    <property type="match status" value="1"/>
</dbReference>
<dbReference type="InterPro" id="IPR039398">
    <property type="entry name" value="Deltex_fam"/>
</dbReference>
<dbReference type="Gene3D" id="3.30.40.10">
    <property type="entry name" value="Zinc/RING finger domain, C3HC4 (zinc finger)"/>
    <property type="match status" value="1"/>
</dbReference>
<dbReference type="SMART" id="SM00385">
    <property type="entry name" value="CYCLIN"/>
    <property type="match status" value="2"/>
</dbReference>
<dbReference type="PANTHER" id="PTHR12622">
    <property type="entry name" value="DELTEX-RELATED"/>
    <property type="match status" value="1"/>
</dbReference>
<dbReference type="AlphaFoldDB" id="A0A815F408"/>
<dbReference type="GO" id="GO:0008270">
    <property type="term" value="F:zinc ion binding"/>
    <property type="evidence" value="ECO:0007669"/>
    <property type="project" value="UniProtKB-KW"/>
</dbReference>
<dbReference type="Proteomes" id="UP000663832">
    <property type="component" value="Unassembled WGS sequence"/>
</dbReference>
<evidence type="ECO:0000256" key="6">
    <source>
        <dbReference type="ARBA" id="ARBA00022771"/>
    </source>
</evidence>
<dbReference type="Pfam" id="PF00134">
    <property type="entry name" value="Cyclin_N"/>
    <property type="match status" value="1"/>
</dbReference>
<feature type="region of interest" description="Disordered" evidence="11">
    <location>
        <begin position="147"/>
        <end position="176"/>
    </location>
</feature>
<keyword evidence="5 10" id="KW-0479">Metal-binding</keyword>